<dbReference type="PhylomeDB" id="A0A0G4GA54"/>
<sequence length="636" mass="69273">MPVDMQAAQAVSTAASRSGCTAVGVGGSAAAAADPTSPMSLMQRSAQKLPAAVIQFPKFSFRDIRSTLDAYLTRGKTEDYEDVFLVLQLGAEVDKERDNDTFYYTYRASEALLTAARRCHLHIVALLLENGLDVGRTKKDMLSAAESGLSEEVKQLVVKCVTDEWDRDRALVSAAAFGHTQMVKWLLSLPQRCFRKHVFQRDWGCWRTQWTISLAVERGHTGIVELLLDRGSVAFGREAREKALEDAARRGFTGIVAVFLDKGVPMWDKGGALSNAAAEGHISIVALLLEDGVPESVKASALETAASHGHSEVVDLLLDSIEKKVALKVARRQQEGMIASQGDAKERDYTANVVLLPEDGERKPEEKEALKVAAELGHGEIVSLLLKNGVGWWAKGWALRAAAERGHREVVTLILDNHGVRTKGKTRASEAAVASGHTHTVVLLLDKDVRLGSFPLEKALLYSARKGFTEIVALLLEKGVRSLSKQRAIAAAAGEGNIEVVALFLNDGVGETAKAWALKAAAANGKERIFAILLDSGVRESDKEMALVVAAKKGEREVLDLLLGKGVGQRWRGRALKVAAEYRRTEIVRVLLAGGIGKRPKRRALALSRRRDVEVFKLILEHVQVCRRSGLMIALR</sequence>
<name>A0A0G4GA54_9ALVE</name>
<dbReference type="SUPFAM" id="SSF48403">
    <property type="entry name" value="Ankyrin repeat"/>
    <property type="match status" value="2"/>
</dbReference>
<organism evidence="3">
    <name type="scientific">Chromera velia CCMP2878</name>
    <dbReference type="NCBI Taxonomy" id="1169474"/>
    <lineage>
        <taxon>Eukaryota</taxon>
        <taxon>Sar</taxon>
        <taxon>Alveolata</taxon>
        <taxon>Colpodellida</taxon>
        <taxon>Chromeraceae</taxon>
        <taxon>Chromera</taxon>
    </lineage>
</organism>
<dbReference type="Pfam" id="PF12796">
    <property type="entry name" value="Ank_2"/>
    <property type="match status" value="4"/>
</dbReference>
<keyword evidence="1" id="KW-0677">Repeat</keyword>
<gene>
    <name evidence="3" type="ORF">Cvel_20953</name>
</gene>
<reference evidence="3" key="1">
    <citation type="submission" date="2014-11" db="EMBL/GenBank/DDBJ databases">
        <authorList>
            <person name="Otto D Thomas"/>
            <person name="Naeem Raeece"/>
        </authorList>
    </citation>
    <scope>NUCLEOTIDE SEQUENCE</scope>
</reference>
<accession>A0A0G4GA54</accession>
<evidence type="ECO:0000313" key="3">
    <source>
        <dbReference type="EMBL" id="CEM25837.1"/>
    </source>
</evidence>
<evidence type="ECO:0000256" key="2">
    <source>
        <dbReference type="ARBA" id="ARBA00023043"/>
    </source>
</evidence>
<dbReference type="InterPro" id="IPR002110">
    <property type="entry name" value="Ankyrin_rpt"/>
</dbReference>
<dbReference type="Gene3D" id="1.25.40.20">
    <property type="entry name" value="Ankyrin repeat-containing domain"/>
    <property type="match status" value="3"/>
</dbReference>
<evidence type="ECO:0000256" key="1">
    <source>
        <dbReference type="ARBA" id="ARBA00022737"/>
    </source>
</evidence>
<dbReference type="SMART" id="SM00248">
    <property type="entry name" value="ANK"/>
    <property type="match status" value="9"/>
</dbReference>
<dbReference type="VEuPathDB" id="CryptoDB:Cvel_20953"/>
<dbReference type="EMBL" id="CDMZ01001021">
    <property type="protein sequence ID" value="CEM25837.1"/>
    <property type="molecule type" value="Genomic_DNA"/>
</dbReference>
<dbReference type="AlphaFoldDB" id="A0A0G4GA54"/>
<dbReference type="InterPro" id="IPR051165">
    <property type="entry name" value="Multifunctional_ANK_Repeat"/>
</dbReference>
<protein>
    <submittedName>
        <fullName evidence="3">Uncharacterized protein</fullName>
    </submittedName>
</protein>
<proteinExistence type="predicted"/>
<dbReference type="PANTHER" id="PTHR24123:SF33">
    <property type="entry name" value="PROTEIN HOS4"/>
    <property type="match status" value="1"/>
</dbReference>
<keyword evidence="2" id="KW-0040">ANK repeat</keyword>
<dbReference type="InterPro" id="IPR036770">
    <property type="entry name" value="Ankyrin_rpt-contain_sf"/>
</dbReference>
<dbReference type="PANTHER" id="PTHR24123">
    <property type="entry name" value="ANKYRIN REPEAT-CONTAINING"/>
    <property type="match status" value="1"/>
</dbReference>